<organism evidence="1 2">
    <name type="scientific">Cordyceps javanica</name>
    <dbReference type="NCBI Taxonomy" id="43265"/>
    <lineage>
        <taxon>Eukaryota</taxon>
        <taxon>Fungi</taxon>
        <taxon>Dikarya</taxon>
        <taxon>Ascomycota</taxon>
        <taxon>Pezizomycotina</taxon>
        <taxon>Sordariomycetes</taxon>
        <taxon>Hypocreomycetidae</taxon>
        <taxon>Hypocreales</taxon>
        <taxon>Cordycipitaceae</taxon>
        <taxon>Cordyceps</taxon>
    </lineage>
</organism>
<sequence>MGRTMPGSCSLILRPEAGAFLSHSCVPVGDAGLCQQRCGRVASTARLNEIWWLCLRISRWFRQLPSCDLVLYYGYLNQAASLDVRTQSALWLSPAQPCLSAGLSCTPGLRPCVHDTSITTDDYSSSCRIHCFLFSPSILAPANSANLAVQGQAIHHEVFYFPCCGSNSYGCFGQLTIASSCHCDNTGKSVQVLPDPVPKCVAARDPKGDGDVPYPNNSCGLAQRDADIECVVSRGRLVKPLTDNRCGLAQERADIECSRRGTEGAVDDRVADSYTVAQKHAIRRMIPRRSEEINYSFGRWIGGTRAAVEENCGVHSTEHERADVNCSDRCGHQGKDCIASRTVEDLPSSSDWCGRSLRLARDCLVSRSPEGDLPGDLCGKRAEHCRVSRGIEHSWCSSAQKRAEHCIVSRGWNGYPWEVCDGADAKCIAAAKRELGYDLEVRRNSEPGNACDYSSRGGRRAVTPPHCMCPVEGGEAGAVVKRCRCGEESRDVATKYHCMCLTGDGDATAPCACNGDVAFLGEVQYEQ</sequence>
<evidence type="ECO:0000313" key="1">
    <source>
        <dbReference type="EMBL" id="TQV92323.1"/>
    </source>
</evidence>
<protein>
    <submittedName>
        <fullName evidence="1">Uncharacterized protein</fullName>
    </submittedName>
</protein>
<evidence type="ECO:0000313" key="2">
    <source>
        <dbReference type="Proteomes" id="UP000315783"/>
    </source>
</evidence>
<gene>
    <name evidence="1" type="ORF">IF1G_08841</name>
</gene>
<dbReference type="EMBL" id="SPUK01000015">
    <property type="protein sequence ID" value="TQV92323.1"/>
    <property type="molecule type" value="Genomic_DNA"/>
</dbReference>
<reference evidence="1 2" key="1">
    <citation type="journal article" date="2019" name="Appl. Microbiol. Biotechnol.">
        <title>Genome sequence of Isaria javanica and comparative genome analysis insights into family S53 peptidase evolution in fungal entomopathogens.</title>
        <authorList>
            <person name="Lin R."/>
            <person name="Zhang X."/>
            <person name="Xin B."/>
            <person name="Zou M."/>
            <person name="Gao Y."/>
            <person name="Qin F."/>
            <person name="Hu Q."/>
            <person name="Xie B."/>
            <person name="Cheng X."/>
        </authorList>
    </citation>
    <scope>NUCLEOTIDE SEQUENCE [LARGE SCALE GENOMIC DNA]</scope>
    <source>
        <strain evidence="1 2">IJ1G</strain>
    </source>
</reference>
<dbReference type="AlphaFoldDB" id="A0A545US99"/>
<keyword evidence="2" id="KW-1185">Reference proteome</keyword>
<accession>A0A545US99</accession>
<proteinExistence type="predicted"/>
<dbReference type="Proteomes" id="UP000315783">
    <property type="component" value="Unassembled WGS sequence"/>
</dbReference>
<name>A0A545US99_9HYPO</name>
<comment type="caution">
    <text evidence="1">The sequence shown here is derived from an EMBL/GenBank/DDBJ whole genome shotgun (WGS) entry which is preliminary data.</text>
</comment>